<evidence type="ECO:0000313" key="1">
    <source>
        <dbReference type="EMBL" id="KAJ8631568.1"/>
    </source>
</evidence>
<evidence type="ECO:0000313" key="2">
    <source>
        <dbReference type="Proteomes" id="UP001234297"/>
    </source>
</evidence>
<sequence length="189" mass="20684">MEAVMLKRSSPCPKRRNPRKHFTNLYNSSDSNLLITPHSSHFSGSYSDLHRRDFVFNPSHPIPTNYHGKPNRVIKDDRITTKRIKTSGRKVEGVPSTATKCLVITSTDWLGPDPSELPKEIPGVFKLAPSSTCIGDGLEKFSGSVCSHSPEPGSLPLPKFSMAQKISCNAEVGGIDIGATNRLRCLLGI</sequence>
<name>A0ACC2LE14_PERAE</name>
<gene>
    <name evidence="1" type="ORF">MRB53_024891</name>
</gene>
<accession>A0ACC2LE14</accession>
<dbReference type="Proteomes" id="UP001234297">
    <property type="component" value="Chromosome 7"/>
</dbReference>
<organism evidence="1 2">
    <name type="scientific">Persea americana</name>
    <name type="common">Avocado</name>
    <dbReference type="NCBI Taxonomy" id="3435"/>
    <lineage>
        <taxon>Eukaryota</taxon>
        <taxon>Viridiplantae</taxon>
        <taxon>Streptophyta</taxon>
        <taxon>Embryophyta</taxon>
        <taxon>Tracheophyta</taxon>
        <taxon>Spermatophyta</taxon>
        <taxon>Magnoliopsida</taxon>
        <taxon>Magnoliidae</taxon>
        <taxon>Laurales</taxon>
        <taxon>Lauraceae</taxon>
        <taxon>Persea</taxon>
    </lineage>
</organism>
<proteinExistence type="predicted"/>
<reference evidence="1 2" key="1">
    <citation type="journal article" date="2022" name="Hortic Res">
        <title>A haplotype resolved chromosomal level avocado genome allows analysis of novel avocado genes.</title>
        <authorList>
            <person name="Nath O."/>
            <person name="Fletcher S.J."/>
            <person name="Hayward A."/>
            <person name="Shaw L.M."/>
            <person name="Masouleh A.K."/>
            <person name="Furtado A."/>
            <person name="Henry R.J."/>
            <person name="Mitter N."/>
        </authorList>
    </citation>
    <scope>NUCLEOTIDE SEQUENCE [LARGE SCALE GENOMIC DNA]</scope>
    <source>
        <strain evidence="2">cv. Hass</strain>
    </source>
</reference>
<keyword evidence="2" id="KW-1185">Reference proteome</keyword>
<protein>
    <submittedName>
        <fullName evidence="1">Uncharacterized protein</fullName>
    </submittedName>
</protein>
<comment type="caution">
    <text evidence="1">The sequence shown here is derived from an EMBL/GenBank/DDBJ whole genome shotgun (WGS) entry which is preliminary data.</text>
</comment>
<dbReference type="EMBL" id="CM056815">
    <property type="protein sequence ID" value="KAJ8631568.1"/>
    <property type="molecule type" value="Genomic_DNA"/>
</dbReference>